<protein>
    <submittedName>
        <fullName evidence="6">Liprin-beta-2-like</fullName>
    </submittedName>
</protein>
<evidence type="ECO:0000313" key="6">
    <source>
        <dbReference type="RefSeq" id="XP_010783041.1"/>
    </source>
</evidence>
<gene>
    <name evidence="6" type="primary">LOC104957126</name>
</gene>
<evidence type="ECO:0000256" key="2">
    <source>
        <dbReference type="SAM" id="Coils"/>
    </source>
</evidence>
<accession>A0A6I9PA95</accession>
<dbReference type="GO" id="GO:0007528">
    <property type="term" value="P:neuromuscular junction development"/>
    <property type="evidence" value="ECO:0007669"/>
    <property type="project" value="TreeGrafter"/>
</dbReference>
<evidence type="ECO:0000256" key="3">
    <source>
        <dbReference type="SAM" id="MobiDB-lite"/>
    </source>
</evidence>
<proteinExistence type="predicted"/>
<dbReference type="Pfam" id="PF26022">
    <property type="entry name" value="CC_Liprin_beta"/>
    <property type="match status" value="1"/>
</dbReference>
<dbReference type="AlphaFoldDB" id="A0A6I9PA95"/>
<feature type="coiled-coil region" evidence="2">
    <location>
        <begin position="314"/>
        <end position="348"/>
    </location>
</feature>
<evidence type="ECO:0000259" key="4">
    <source>
        <dbReference type="Pfam" id="PF26022"/>
    </source>
</evidence>
<keyword evidence="1" id="KW-0677">Repeat</keyword>
<evidence type="ECO:0000256" key="1">
    <source>
        <dbReference type="ARBA" id="ARBA00022737"/>
    </source>
</evidence>
<organism evidence="5 6">
    <name type="scientific">Notothenia coriiceps</name>
    <name type="common">black rockcod</name>
    <dbReference type="NCBI Taxonomy" id="8208"/>
    <lineage>
        <taxon>Eukaryota</taxon>
        <taxon>Metazoa</taxon>
        <taxon>Chordata</taxon>
        <taxon>Craniata</taxon>
        <taxon>Vertebrata</taxon>
        <taxon>Euteleostomi</taxon>
        <taxon>Actinopterygii</taxon>
        <taxon>Neopterygii</taxon>
        <taxon>Teleostei</taxon>
        <taxon>Neoteleostei</taxon>
        <taxon>Acanthomorphata</taxon>
        <taxon>Eupercaria</taxon>
        <taxon>Perciformes</taxon>
        <taxon>Notothenioidei</taxon>
        <taxon>Nototheniidae</taxon>
        <taxon>Notothenia</taxon>
    </lineage>
</organism>
<dbReference type="InterPro" id="IPR058914">
    <property type="entry name" value="LIPB1/2_CC"/>
</dbReference>
<dbReference type="GO" id="GO:0048786">
    <property type="term" value="C:presynaptic active zone"/>
    <property type="evidence" value="ECO:0007669"/>
    <property type="project" value="TreeGrafter"/>
</dbReference>
<dbReference type="OrthoDB" id="6516566at2759"/>
<reference evidence="6" key="1">
    <citation type="submission" date="2025-08" db="UniProtKB">
        <authorList>
            <consortium name="RefSeq"/>
        </authorList>
    </citation>
    <scope>IDENTIFICATION</scope>
    <source>
        <tissue evidence="6">Muscle</tissue>
    </source>
</reference>
<dbReference type="GeneID" id="104957126"/>
<dbReference type="PANTHER" id="PTHR12587">
    <property type="entry name" value="LAR INTERACTING PROTEIN LIP -RELATED PROTEIN"/>
    <property type="match status" value="1"/>
</dbReference>
<evidence type="ECO:0000313" key="5">
    <source>
        <dbReference type="Proteomes" id="UP000504611"/>
    </source>
</evidence>
<keyword evidence="5" id="KW-1185">Reference proteome</keyword>
<dbReference type="RefSeq" id="XP_010783041.1">
    <property type="nucleotide sequence ID" value="XM_010784739.1"/>
</dbReference>
<dbReference type="InterPro" id="IPR029515">
    <property type="entry name" value="Liprin"/>
</dbReference>
<dbReference type="Proteomes" id="UP000504611">
    <property type="component" value="Unplaced"/>
</dbReference>
<dbReference type="PANTHER" id="PTHR12587:SF18">
    <property type="entry name" value="LIPRIN-BETA-2"/>
    <property type="match status" value="1"/>
</dbReference>
<name>A0A6I9PA95_9TELE</name>
<dbReference type="KEGG" id="ncc:104957126"/>
<sequence>MASNASHMLEAALEQMDDIIAGKMGEGLFTALMQIEDQDCPASECTSHLTLDPVVDHALKALQLTEALRGVLEGQGSEQEQHSLRKQVSTETAHIILKWLHRDEVSTVNLHSTGNSESYQERLSRLEGDKESLILQVSVLTEQVEAQGVKISDLQNSLVEHQHKLNSTEEMLQQEFLHRTSLENQKLSLMGEVSYLKLKLADMEGKQGHGAERQHKAETVVNFISELQEQMCRFQEEINSKIQEKKALEIPSESSYPVACPTESTGGEGSNPGTSCDRISEGMNKLEKAPDGPDGITHTLEQGSSGKLNHCGEESGLLKELKILKDKVENLEDQKLQYEKKLQSTKVKKVLSFDGVSTLQ</sequence>
<feature type="coiled-coil region" evidence="2">
    <location>
        <begin position="116"/>
        <end position="171"/>
    </location>
</feature>
<feature type="domain" description="Liprin-beta-1/2 coiled-coil" evidence="4">
    <location>
        <begin position="120"/>
        <end position="232"/>
    </location>
</feature>
<keyword evidence="2" id="KW-0175">Coiled coil</keyword>
<feature type="region of interest" description="Disordered" evidence="3">
    <location>
        <begin position="253"/>
        <end position="276"/>
    </location>
</feature>